<sequence length="732" mass="78129">MSRRPILLALLAIALGAQHVPAQGPGPRSRDAWPGGGRSALDLTDAQWRKVLAGVGRPESGLGYSSEEMAFYGRDRALMRTVANLFGDVRAVARFSGAKAEQLLAAAPRPAALVEQAFLLTDIASGRNLPLPDPASWGVEWIPAGAAPVDALMPILSYSLPGTGGPSGSAATGSIAASDWEQWYRLPEPVQRLVARLFVGAAEATPWIAAAYDRPFLERAVWGEEDMRAAGGASPAYGPLAWIREAYAFATAPWVEERLGQLATRRADALAAIESVDRDYLAFGSAILFAHVQRALDEYLAQPPRAATPSASFTGCAFDTDLGRIRILGPGPDEVREPAFLTLDLGGDDVYRGRHAVPAGLDRPVALLIDLAGDDTYDGGRLPAAMACGLFGVGAIFDLQGDDRYRVRESGLGAGWFGVGLLVDYRGDDRYVVDQRWGQGSAHVGVGLLADLEGDDEYICGYESQGLGSTLGAGVLVDASGNDRYIARDDGNISELYNGQSVSMAQGCGYGRRADLGDGHSLAGGFGVLVDGAGDDRYHATAWSQGAGYWWGVGILEDLGGNDTYRNGKYSLGAAAHFAIGCQVDLSGDDLYNVGNPQAVNQYQGHARDGSIGISIDGDGDDQYLLRSHCGGSGDLGSIGFFWDRRGADTYHIDYAPPEEPGGWNDTPPLGTTTRYGPFRSFRDDLATYGIFLDSGGADRYLWPEGPARNGRTWRSRRGDRLWGWGRDAAWY</sequence>
<comment type="caution">
    <text evidence="2">The sequence shown here is derived from an EMBL/GenBank/DDBJ whole genome shotgun (WGS) entry which is preliminary data.</text>
</comment>
<accession>A0A937XAJ3</accession>
<feature type="signal peptide" evidence="1">
    <location>
        <begin position="1"/>
        <end position="22"/>
    </location>
</feature>
<proteinExistence type="predicted"/>
<dbReference type="EMBL" id="VGIY01000009">
    <property type="protein sequence ID" value="MBM3316378.1"/>
    <property type="molecule type" value="Genomic_DNA"/>
</dbReference>
<dbReference type="AlphaFoldDB" id="A0A937XAJ3"/>
<dbReference type="Proteomes" id="UP000748308">
    <property type="component" value="Unassembled WGS sequence"/>
</dbReference>
<feature type="chain" id="PRO_5037067326" evidence="1">
    <location>
        <begin position="23"/>
        <end position="732"/>
    </location>
</feature>
<evidence type="ECO:0000313" key="3">
    <source>
        <dbReference type="Proteomes" id="UP000748308"/>
    </source>
</evidence>
<reference evidence="2" key="1">
    <citation type="submission" date="2019-03" db="EMBL/GenBank/DDBJ databases">
        <title>Lake Tanganyika Metagenome-Assembled Genomes (MAGs).</title>
        <authorList>
            <person name="Tran P."/>
        </authorList>
    </citation>
    <scope>NUCLEOTIDE SEQUENCE</scope>
    <source>
        <strain evidence="2">M_DeepCast_400m_m2_100</strain>
    </source>
</reference>
<evidence type="ECO:0000313" key="2">
    <source>
        <dbReference type="EMBL" id="MBM3316378.1"/>
    </source>
</evidence>
<evidence type="ECO:0000256" key="1">
    <source>
        <dbReference type="SAM" id="SignalP"/>
    </source>
</evidence>
<gene>
    <name evidence="2" type="ORF">FJY75_00860</name>
</gene>
<name>A0A937XAJ3_UNCEI</name>
<protein>
    <submittedName>
        <fullName evidence="2">Uncharacterized protein</fullName>
    </submittedName>
</protein>
<organism evidence="2 3">
    <name type="scientific">Eiseniibacteriota bacterium</name>
    <dbReference type="NCBI Taxonomy" id="2212470"/>
    <lineage>
        <taxon>Bacteria</taxon>
        <taxon>Candidatus Eiseniibacteriota</taxon>
    </lineage>
</organism>
<keyword evidence="1" id="KW-0732">Signal</keyword>